<evidence type="ECO:0000259" key="8">
    <source>
        <dbReference type="PROSITE" id="PS50011"/>
    </source>
</evidence>
<keyword evidence="9" id="KW-0723">Serine/threonine-protein kinase</keyword>
<dbReference type="PROSITE" id="PS00107">
    <property type="entry name" value="PROTEIN_KINASE_ATP"/>
    <property type="match status" value="1"/>
</dbReference>
<proteinExistence type="predicted"/>
<comment type="caution">
    <text evidence="9">The sequence shown here is derived from an EMBL/GenBank/DDBJ whole genome shotgun (WGS) entry which is preliminary data.</text>
</comment>
<reference evidence="9 10" key="1">
    <citation type="submission" date="2024-08" db="EMBL/GenBank/DDBJ databases">
        <authorList>
            <person name="Lu H."/>
        </authorList>
    </citation>
    <scope>NUCLEOTIDE SEQUENCE [LARGE SCALE GENOMIC DNA]</scope>
    <source>
        <strain evidence="9 10">DXS20W</strain>
    </source>
</reference>
<organism evidence="9 10">
    <name type="scientific">Pelomonas lactea</name>
    <dbReference type="NCBI Taxonomy" id="3299030"/>
    <lineage>
        <taxon>Bacteria</taxon>
        <taxon>Pseudomonadati</taxon>
        <taxon>Pseudomonadota</taxon>
        <taxon>Betaproteobacteria</taxon>
        <taxon>Burkholderiales</taxon>
        <taxon>Sphaerotilaceae</taxon>
        <taxon>Roseateles</taxon>
    </lineage>
</organism>
<gene>
    <name evidence="9" type="ORF">ACG04Q_02215</name>
</gene>
<dbReference type="InterPro" id="IPR011009">
    <property type="entry name" value="Kinase-like_dom_sf"/>
</dbReference>
<evidence type="ECO:0000256" key="3">
    <source>
        <dbReference type="ARBA" id="ARBA00022777"/>
    </source>
</evidence>
<evidence type="ECO:0000256" key="6">
    <source>
        <dbReference type="SAM" id="MobiDB-lite"/>
    </source>
</evidence>
<dbReference type="InterPro" id="IPR017441">
    <property type="entry name" value="Protein_kinase_ATP_BS"/>
</dbReference>
<keyword evidence="7" id="KW-0812">Transmembrane</keyword>
<evidence type="ECO:0000256" key="4">
    <source>
        <dbReference type="ARBA" id="ARBA00022840"/>
    </source>
</evidence>
<evidence type="ECO:0000256" key="7">
    <source>
        <dbReference type="SAM" id="Phobius"/>
    </source>
</evidence>
<dbReference type="PROSITE" id="PS00109">
    <property type="entry name" value="PROTEIN_KINASE_TYR"/>
    <property type="match status" value="1"/>
</dbReference>
<feature type="domain" description="Protein kinase" evidence="8">
    <location>
        <begin position="21"/>
        <end position="291"/>
    </location>
</feature>
<dbReference type="InterPro" id="IPR020635">
    <property type="entry name" value="Tyr_kinase_cat_dom"/>
</dbReference>
<evidence type="ECO:0000313" key="9">
    <source>
        <dbReference type="EMBL" id="MFG6460368.1"/>
    </source>
</evidence>
<evidence type="ECO:0000256" key="2">
    <source>
        <dbReference type="ARBA" id="ARBA00022741"/>
    </source>
</evidence>
<feature type="region of interest" description="Disordered" evidence="6">
    <location>
        <begin position="294"/>
        <end position="318"/>
    </location>
</feature>
<evidence type="ECO:0000313" key="10">
    <source>
        <dbReference type="Proteomes" id="UP001606302"/>
    </source>
</evidence>
<sequence>MTVSADDAINALPPGTRFGELEVLGTLGVGGFGIVYLARDHALEREIAIKEYMPSQFAQRDGRSQVSVRSISMRETFELGRRSFVNEARLLARFDHPSLLKVYRFWEANGTAYMAMPRLVGQNLREQRKALPTPPPEAWVRRVFDAVLSGLETLHAQQVWHRDVAPDNIFLPADGGPPILLDFGAARQAIGDRTQVFTAILKPSFAPIEQYAEATSLKQGPWTDFYALAAVMHELLTGHPPPPCTARAMGDELAPLAIEGYSSGFLAALDWALRVPPHQRPQSAAAWREVLDGRAPVPPPQAAAPRPAPPRPAPAQPAGKLDIEFADTVQALPEDLLQATVVPPAAPARGRRPLLLAGAGVAALLLLGLFVVQLRGNMARQAPPVVDAAASAASAPASTVQPGLAASMPDSVAGVADAASAAAPLPVTRVATVSLGGAAAASAPLPAALKPIITEKAGDFRPVPRSPVFAAPEPAASAVATPVQAVPASTAAAPEPRTAAEACGGRVLLARAWCIDRQCEKPQFRNDAECVKLRELRANNGGVP</sequence>
<keyword evidence="10" id="KW-1185">Reference proteome</keyword>
<keyword evidence="3 9" id="KW-0418">Kinase</keyword>
<keyword evidence="1" id="KW-0808">Transferase</keyword>
<dbReference type="SMART" id="SM00219">
    <property type="entry name" value="TyrKc"/>
    <property type="match status" value="1"/>
</dbReference>
<keyword evidence="2 5" id="KW-0547">Nucleotide-binding</keyword>
<dbReference type="Pfam" id="PF00069">
    <property type="entry name" value="Pkinase"/>
    <property type="match status" value="1"/>
</dbReference>
<dbReference type="CDD" id="cd14014">
    <property type="entry name" value="STKc_PknB_like"/>
    <property type="match status" value="1"/>
</dbReference>
<feature type="transmembrane region" description="Helical" evidence="7">
    <location>
        <begin position="354"/>
        <end position="372"/>
    </location>
</feature>
<dbReference type="Gene3D" id="3.30.200.20">
    <property type="entry name" value="Phosphorylase Kinase, domain 1"/>
    <property type="match status" value="1"/>
</dbReference>
<feature type="compositionally biased region" description="Pro residues" evidence="6">
    <location>
        <begin position="296"/>
        <end position="315"/>
    </location>
</feature>
<dbReference type="PANTHER" id="PTHR43289">
    <property type="entry name" value="MITOGEN-ACTIVATED PROTEIN KINASE KINASE KINASE 20-RELATED"/>
    <property type="match status" value="1"/>
</dbReference>
<accession>A0ABW7GEK3</accession>
<evidence type="ECO:0000256" key="1">
    <source>
        <dbReference type="ARBA" id="ARBA00022679"/>
    </source>
</evidence>
<dbReference type="SUPFAM" id="SSF56112">
    <property type="entry name" value="Protein kinase-like (PK-like)"/>
    <property type="match status" value="1"/>
</dbReference>
<name>A0ABW7GEK3_9BURK</name>
<protein>
    <submittedName>
        <fullName evidence="9">Serine/threonine protein kinase</fullName>
    </submittedName>
</protein>
<dbReference type="Proteomes" id="UP001606302">
    <property type="component" value="Unassembled WGS sequence"/>
</dbReference>
<dbReference type="InterPro" id="IPR000719">
    <property type="entry name" value="Prot_kinase_dom"/>
</dbReference>
<dbReference type="PANTHER" id="PTHR43289:SF34">
    <property type="entry name" value="SERINE_THREONINE-PROTEIN KINASE YBDM-RELATED"/>
    <property type="match status" value="1"/>
</dbReference>
<dbReference type="GO" id="GO:0004674">
    <property type="term" value="F:protein serine/threonine kinase activity"/>
    <property type="evidence" value="ECO:0007669"/>
    <property type="project" value="UniProtKB-KW"/>
</dbReference>
<dbReference type="RefSeq" id="WP_394509179.1">
    <property type="nucleotide sequence ID" value="NZ_JBIGHX010000001.1"/>
</dbReference>
<feature type="binding site" evidence="5">
    <location>
        <position position="50"/>
    </location>
    <ligand>
        <name>ATP</name>
        <dbReference type="ChEBI" id="CHEBI:30616"/>
    </ligand>
</feature>
<dbReference type="Gene3D" id="1.10.510.10">
    <property type="entry name" value="Transferase(Phosphotransferase) domain 1"/>
    <property type="match status" value="1"/>
</dbReference>
<dbReference type="InterPro" id="IPR008266">
    <property type="entry name" value="Tyr_kinase_AS"/>
</dbReference>
<evidence type="ECO:0000256" key="5">
    <source>
        <dbReference type="PROSITE-ProRule" id="PRU10141"/>
    </source>
</evidence>
<keyword evidence="7" id="KW-1133">Transmembrane helix</keyword>
<dbReference type="EMBL" id="JBIGHX010000001">
    <property type="protein sequence ID" value="MFG6460368.1"/>
    <property type="molecule type" value="Genomic_DNA"/>
</dbReference>
<dbReference type="PROSITE" id="PS50011">
    <property type="entry name" value="PROTEIN_KINASE_DOM"/>
    <property type="match status" value="1"/>
</dbReference>
<keyword evidence="7" id="KW-0472">Membrane</keyword>
<keyword evidence="4 5" id="KW-0067">ATP-binding</keyword>